<evidence type="ECO:0000313" key="1">
    <source>
        <dbReference type="EMBL" id="PWY97829.1"/>
    </source>
</evidence>
<name>A0A317XJ70_9BASI</name>
<organism evidence="1 2">
    <name type="scientific">Testicularia cyperi</name>
    <dbReference type="NCBI Taxonomy" id="1882483"/>
    <lineage>
        <taxon>Eukaryota</taxon>
        <taxon>Fungi</taxon>
        <taxon>Dikarya</taxon>
        <taxon>Basidiomycota</taxon>
        <taxon>Ustilaginomycotina</taxon>
        <taxon>Ustilaginomycetes</taxon>
        <taxon>Ustilaginales</taxon>
        <taxon>Anthracoideaceae</taxon>
        <taxon>Testicularia</taxon>
    </lineage>
</organism>
<dbReference type="Proteomes" id="UP000246740">
    <property type="component" value="Unassembled WGS sequence"/>
</dbReference>
<reference evidence="1 2" key="1">
    <citation type="journal article" date="2018" name="Mol. Biol. Evol.">
        <title>Broad Genomic Sampling Reveals a Smut Pathogenic Ancestry of the Fungal Clade Ustilaginomycotina.</title>
        <authorList>
            <person name="Kijpornyongpan T."/>
            <person name="Mondo S.J."/>
            <person name="Barry K."/>
            <person name="Sandor L."/>
            <person name="Lee J."/>
            <person name="Lipzen A."/>
            <person name="Pangilinan J."/>
            <person name="LaButti K."/>
            <person name="Hainaut M."/>
            <person name="Henrissat B."/>
            <person name="Grigoriev I.V."/>
            <person name="Spatafora J.W."/>
            <person name="Aime M.C."/>
        </authorList>
    </citation>
    <scope>NUCLEOTIDE SEQUENCE [LARGE SCALE GENOMIC DNA]</scope>
    <source>
        <strain evidence="1 2">MCA 3645</strain>
    </source>
</reference>
<dbReference type="EMBL" id="KZ819202">
    <property type="protein sequence ID" value="PWY97829.1"/>
    <property type="molecule type" value="Genomic_DNA"/>
</dbReference>
<dbReference type="InParanoid" id="A0A317XJ70"/>
<keyword evidence="2" id="KW-1185">Reference proteome</keyword>
<gene>
    <name evidence="1" type="ORF">BCV70DRAFT_46356</name>
</gene>
<proteinExistence type="predicted"/>
<accession>A0A317XJ70</accession>
<dbReference type="AlphaFoldDB" id="A0A317XJ70"/>
<evidence type="ECO:0000313" key="2">
    <source>
        <dbReference type="Proteomes" id="UP000246740"/>
    </source>
</evidence>
<protein>
    <submittedName>
        <fullName evidence="1">Uncharacterized protein</fullName>
    </submittedName>
</protein>
<sequence>MSTAQHASIHPSSRALFFLTRLAGQFSTPAFFLLKPASLDKPICPSHCHCSGRIALWCVESKSGENNTWLKASDCESVGRRLERHRFRRQQNQKEPTGPRKTELITYAEEERSDAETNSDATRVSAFGLLQLLLCTNSCHLTSSPTCPLLPRASPSDALSMPSSAAARCLQHCPVRQSYQPTRNYTEEFFVAAGRTLEASEEAAEFGGGTGAPTTAR</sequence>